<comment type="caution">
    <text evidence="1">The sequence shown here is derived from an EMBL/GenBank/DDBJ whole genome shotgun (WGS) entry which is preliminary data.</text>
</comment>
<reference evidence="1 2" key="1">
    <citation type="submission" date="2021-01" db="EMBL/GenBank/DDBJ databases">
        <title>Whole genome shotgun sequence of Actinoplanes deccanensis NBRC 13994.</title>
        <authorList>
            <person name="Komaki H."/>
            <person name="Tamura T."/>
        </authorList>
    </citation>
    <scope>NUCLEOTIDE SEQUENCE [LARGE SCALE GENOMIC DNA]</scope>
    <source>
        <strain evidence="1 2">NBRC 13994</strain>
    </source>
</reference>
<evidence type="ECO:0000313" key="2">
    <source>
        <dbReference type="Proteomes" id="UP000609879"/>
    </source>
</evidence>
<organism evidence="1 2">
    <name type="scientific">Paractinoplanes deccanensis</name>
    <dbReference type="NCBI Taxonomy" id="113561"/>
    <lineage>
        <taxon>Bacteria</taxon>
        <taxon>Bacillati</taxon>
        <taxon>Actinomycetota</taxon>
        <taxon>Actinomycetes</taxon>
        <taxon>Micromonosporales</taxon>
        <taxon>Micromonosporaceae</taxon>
        <taxon>Paractinoplanes</taxon>
    </lineage>
</organism>
<gene>
    <name evidence="1" type="ORF">Ade02nite_21000</name>
</gene>
<dbReference type="Proteomes" id="UP000609879">
    <property type="component" value="Unassembled WGS sequence"/>
</dbReference>
<sequence length="63" mass="6963">MNTCAGCIGRGTGDVCRMCDQPILERMRLGPDMPGRQGNPALDGWAFNLALELLMEPKREEAR</sequence>
<dbReference type="EMBL" id="BOMI01000033">
    <property type="protein sequence ID" value="GID73459.1"/>
    <property type="molecule type" value="Genomic_DNA"/>
</dbReference>
<evidence type="ECO:0000313" key="1">
    <source>
        <dbReference type="EMBL" id="GID73459.1"/>
    </source>
</evidence>
<name>A0ABQ3Y0D6_9ACTN</name>
<protein>
    <submittedName>
        <fullName evidence="1">Uncharacterized protein</fullName>
    </submittedName>
</protein>
<proteinExistence type="predicted"/>
<keyword evidence="2" id="KW-1185">Reference proteome</keyword>
<accession>A0ABQ3Y0D6</accession>